<accession>A0ABD5YB44</accession>
<evidence type="ECO:0000313" key="5">
    <source>
        <dbReference type="EMBL" id="MFC7141534.1"/>
    </source>
</evidence>
<dbReference type="PANTHER" id="PTHR43103">
    <property type="entry name" value="NUCLEOSIDE-DIPHOSPHATE-SUGAR EPIMERASE"/>
    <property type="match status" value="1"/>
</dbReference>
<dbReference type="GO" id="GO:0016491">
    <property type="term" value="F:oxidoreductase activity"/>
    <property type="evidence" value="ECO:0007669"/>
    <property type="project" value="UniProtKB-KW"/>
</dbReference>
<comment type="caution">
    <text evidence="5">The sequence shown here is derived from an EMBL/GenBank/DDBJ whole genome shotgun (WGS) entry which is preliminary data.</text>
</comment>
<sequence>MTLSTIAVTGGNGKIGRAILGDLSDHGYETVNVSRGKRREDVSDAYVTTDLLDAGETYGALATADADAVVHMGTIPNPDGNPQYRTYESNTMSAMHVLEASEALGLESCCLASSINAMGAEHQQRPPQVEYLPVDEAHPRTPDDVYGVAKHAMEVTADGFGRRPDSDLTIATLRYPWVPNEEELVESFVEPDRSLEALADDPWSGRDVLFSYLHLDDAAVVARKAVEADYDGHESFWTVAADTTADAPTARLADECFPEAERRRDLEGHEALFDLSKAEALLDWRPERSWRDY</sequence>
<proteinExistence type="inferred from homology"/>
<dbReference type="Proteomes" id="UP001596432">
    <property type="component" value="Unassembled WGS sequence"/>
</dbReference>
<dbReference type="InterPro" id="IPR036291">
    <property type="entry name" value="NAD(P)-bd_dom_sf"/>
</dbReference>
<comment type="similarity">
    <text evidence="1">Belongs to the NAD(P)-dependent epimerase/dehydratase family.</text>
</comment>
<keyword evidence="6" id="KW-1185">Reference proteome</keyword>
<evidence type="ECO:0000256" key="1">
    <source>
        <dbReference type="ARBA" id="ARBA00007637"/>
    </source>
</evidence>
<dbReference type="Gene3D" id="3.40.50.720">
    <property type="entry name" value="NAD(P)-binding Rossmann-like Domain"/>
    <property type="match status" value="1"/>
</dbReference>
<dbReference type="RefSeq" id="WP_274322615.1">
    <property type="nucleotide sequence ID" value="NZ_CP118158.1"/>
</dbReference>
<gene>
    <name evidence="5" type="ORF">ACFQMA_17060</name>
</gene>
<dbReference type="Pfam" id="PF01370">
    <property type="entry name" value="Epimerase"/>
    <property type="match status" value="1"/>
</dbReference>
<feature type="domain" description="NAD-dependent epimerase/dehydratase" evidence="4">
    <location>
        <begin position="6"/>
        <end position="228"/>
    </location>
</feature>
<protein>
    <submittedName>
        <fullName evidence="5">NAD-dependent epimerase/dehydratase family protein</fullName>
    </submittedName>
</protein>
<dbReference type="AlphaFoldDB" id="A0ABD5YB44"/>
<reference evidence="5 6" key="1">
    <citation type="journal article" date="2019" name="Int. J. Syst. Evol. Microbiol.">
        <title>The Global Catalogue of Microorganisms (GCM) 10K type strain sequencing project: providing services to taxonomists for standard genome sequencing and annotation.</title>
        <authorList>
            <consortium name="The Broad Institute Genomics Platform"/>
            <consortium name="The Broad Institute Genome Sequencing Center for Infectious Disease"/>
            <person name="Wu L."/>
            <person name="Ma J."/>
        </authorList>
    </citation>
    <scope>NUCLEOTIDE SEQUENCE [LARGE SCALE GENOMIC DNA]</scope>
    <source>
        <strain evidence="5 6">XZYJT29</strain>
    </source>
</reference>
<dbReference type="PANTHER" id="PTHR43103:SF5">
    <property type="entry name" value="4-EPIMERASE, PUTATIVE (AFU_ORTHOLOGUE AFUA_7G00360)-RELATED"/>
    <property type="match status" value="1"/>
</dbReference>
<keyword evidence="3" id="KW-0520">NAD</keyword>
<dbReference type="SUPFAM" id="SSF51735">
    <property type="entry name" value="NAD(P)-binding Rossmann-fold domains"/>
    <property type="match status" value="1"/>
</dbReference>
<evidence type="ECO:0000256" key="2">
    <source>
        <dbReference type="ARBA" id="ARBA00023002"/>
    </source>
</evidence>
<dbReference type="GeneID" id="78821850"/>
<evidence type="ECO:0000313" key="6">
    <source>
        <dbReference type="Proteomes" id="UP001596432"/>
    </source>
</evidence>
<name>A0ABD5YB44_9EURY</name>
<keyword evidence="2" id="KW-0560">Oxidoreductase</keyword>
<organism evidence="5 6">
    <name type="scientific">Halosimplex aquaticum</name>
    <dbReference type="NCBI Taxonomy" id="3026162"/>
    <lineage>
        <taxon>Archaea</taxon>
        <taxon>Methanobacteriati</taxon>
        <taxon>Methanobacteriota</taxon>
        <taxon>Stenosarchaea group</taxon>
        <taxon>Halobacteria</taxon>
        <taxon>Halobacteriales</taxon>
        <taxon>Haloarculaceae</taxon>
        <taxon>Halosimplex</taxon>
    </lineage>
</organism>
<dbReference type="EMBL" id="JBHTAS010000001">
    <property type="protein sequence ID" value="MFC7141534.1"/>
    <property type="molecule type" value="Genomic_DNA"/>
</dbReference>
<evidence type="ECO:0000256" key="3">
    <source>
        <dbReference type="ARBA" id="ARBA00023027"/>
    </source>
</evidence>
<evidence type="ECO:0000259" key="4">
    <source>
        <dbReference type="Pfam" id="PF01370"/>
    </source>
</evidence>
<dbReference type="InterPro" id="IPR001509">
    <property type="entry name" value="Epimerase_deHydtase"/>
</dbReference>